<sequence>MDSIFNLSVIIAAVDNLTGPVREMVRSMEGLDRMAARGREMQDWGTRMSIAGAMTQGAANQMMAAINGPIEAAAQFEQSMALVRAVTTNITGDEFEALSAQARELGATTAFSASQVAEGMGFLARAGFDAQEQMAAMPSMLALARAGAVDLGTTADIASNILSGFGLDAAEMTRVADVMVATFTTANTDIPMLGDTMRYIAPVARAAGMSLEEAAAMAGLLGNAGIQSSQAGTTLRAMLQRLAAPSREAAAALDAMGVSVADEQGNMRSMVTILGEVGDAIGDLGTQQQLDIIGTIFGVEAAAGAAELLAQGQSIGDYVDQLMASQSRAAQVAAEMGDNFRGAQTEFASAMEGLNITLGTMLLPVLTDVARAATGVVQSIEGWAEANPWLAETAMKVALVGAGVLAVVAPILSAVGAMGILLGVGMQVVARIGTAFVWLAPKILAASWSVGVFAARLLLGAATAIPSFISGLVAMGAAAAGRVVAGLRAAAAAARAFGLALMANPIGLAVAAIAAGALLVWYYWEPISEFFVDLWADVQTAFEGFSSWVTSWWSRVTGWLAQGLDWARMIPSLSWADFVGLLTWENFLTALDWASWLIPLRWLDFIPGFSWAEVIGAVLDWADWITSLSWSEFVALFTWDNALQVLDWASWILPIRWLDFIPGFSWAEVIGSALAWGDWITSLDWSSYIPAFSWAEVIGAVLDWADWITSLSWSEFVALFTWDNALQVLDWASWILPIRWLDFIPGFSWAEVIGSALAWGDWITSLDWSSYIPAFSWAEVIGAVLDWADWITSLSWSEFVALFTWDNALQVLDWASWILPIRWLDFIPGFSWAEVIGSALAWGDWITSLDWSSYIPAFSWSEVLGAIGWDALIGVERLRAAWQAVRDFLGGIEWSSMLPEFDWGDIIPDLRPALDAILGPGADAPLLDQLSFVRAGDGFFYGWSEGVELVNQYRQGLIGLDELHERVSGEAGTWTSTGAIAQRLQDIIEASAEFQAMTGQAPPAQIVDPQTLAEAEAAASRLAETLPQIDAAAAQTRAAVGAELTAVQSAVSSAIQSVTSLLAGVSLRSHGIAFMRTLAEGIRAGAAQAIEATRETVQAMRDHLPHSPAKVGPLSDLDRVRFSETVAGAVRPAPAVAAVHRLTAGMAAALAGATMSLPAMAAQVPEIGRTNLPVLQAASALPQVGLTGEPGSAPAMAATGAAGTDAGTRVEINFNPTITMQGGAGGGDGFQSREQMQELLRSMGHELVQLVHDELARQSRRDY</sequence>
<evidence type="ECO:0000256" key="1">
    <source>
        <dbReference type="ARBA" id="ARBA00022612"/>
    </source>
</evidence>
<evidence type="ECO:0000313" key="5">
    <source>
        <dbReference type="Proteomes" id="UP000193409"/>
    </source>
</evidence>
<keyword evidence="5" id="KW-1185">Reference proteome</keyword>
<dbReference type="NCBIfam" id="TIGR01760">
    <property type="entry name" value="tape_meas_TP901"/>
    <property type="match status" value="1"/>
</dbReference>
<dbReference type="Proteomes" id="UP000193409">
    <property type="component" value="Unassembled WGS sequence"/>
</dbReference>
<dbReference type="InterPro" id="IPR010090">
    <property type="entry name" value="Phage_tape_meas"/>
</dbReference>
<feature type="transmembrane region" description="Helical" evidence="2">
    <location>
        <begin position="465"/>
        <end position="485"/>
    </location>
</feature>
<accession>A0A1Y5SUX3</accession>
<feature type="transmembrane region" description="Helical" evidence="2">
    <location>
        <begin position="397"/>
        <end position="424"/>
    </location>
</feature>
<dbReference type="Pfam" id="PF10145">
    <property type="entry name" value="PhageMin_Tail"/>
    <property type="match status" value="1"/>
</dbReference>
<keyword evidence="2" id="KW-1133">Transmembrane helix</keyword>
<dbReference type="EMBL" id="FWFQ01000017">
    <property type="protein sequence ID" value="SLN47558.1"/>
    <property type="molecule type" value="Genomic_DNA"/>
</dbReference>
<keyword evidence="2" id="KW-0812">Transmembrane</keyword>
<organism evidence="4 5">
    <name type="scientific">Pseudoruegeria aquimaris</name>
    <dbReference type="NCBI Taxonomy" id="393663"/>
    <lineage>
        <taxon>Bacteria</taxon>
        <taxon>Pseudomonadati</taxon>
        <taxon>Pseudomonadota</taxon>
        <taxon>Alphaproteobacteria</taxon>
        <taxon>Rhodobacterales</taxon>
        <taxon>Roseobacteraceae</taxon>
        <taxon>Pseudoruegeria</taxon>
    </lineage>
</organism>
<gene>
    <name evidence="4" type="ORF">PSA7680_02443</name>
</gene>
<dbReference type="RefSeq" id="WP_085868994.1">
    <property type="nucleotide sequence ID" value="NZ_FWFQ01000017.1"/>
</dbReference>
<dbReference type="PANTHER" id="PTHR37813">
    <property type="entry name" value="FELS-2 PROPHAGE PROTEIN"/>
    <property type="match status" value="1"/>
</dbReference>
<evidence type="ECO:0000256" key="2">
    <source>
        <dbReference type="SAM" id="Phobius"/>
    </source>
</evidence>
<evidence type="ECO:0000259" key="3">
    <source>
        <dbReference type="Pfam" id="PF10145"/>
    </source>
</evidence>
<dbReference type="OrthoDB" id="5461326at2"/>
<dbReference type="PANTHER" id="PTHR37813:SF1">
    <property type="entry name" value="FELS-2 PROPHAGE PROTEIN"/>
    <property type="match status" value="1"/>
</dbReference>
<proteinExistence type="predicted"/>
<keyword evidence="2" id="KW-0472">Membrane</keyword>
<keyword evidence="1" id="KW-1188">Viral release from host cell</keyword>
<feature type="transmembrane region" description="Helical" evidence="2">
    <location>
        <begin position="436"/>
        <end position="459"/>
    </location>
</feature>
<reference evidence="4 5" key="1">
    <citation type="submission" date="2017-03" db="EMBL/GenBank/DDBJ databases">
        <authorList>
            <person name="Afonso C.L."/>
            <person name="Miller P.J."/>
            <person name="Scott M.A."/>
            <person name="Spackman E."/>
            <person name="Goraichik I."/>
            <person name="Dimitrov K.M."/>
            <person name="Suarez D.L."/>
            <person name="Swayne D.E."/>
        </authorList>
    </citation>
    <scope>NUCLEOTIDE SEQUENCE [LARGE SCALE GENOMIC DNA]</scope>
    <source>
        <strain evidence="4 5">CECT 7680</strain>
    </source>
</reference>
<protein>
    <submittedName>
        <fullName evidence="4">Phage-related minor tail protein</fullName>
    </submittedName>
</protein>
<evidence type="ECO:0000313" key="4">
    <source>
        <dbReference type="EMBL" id="SLN47558.1"/>
    </source>
</evidence>
<dbReference type="AlphaFoldDB" id="A0A1Y5SUX3"/>
<name>A0A1Y5SUX3_9RHOB</name>
<feature type="domain" description="Phage tail tape measure protein" evidence="3">
    <location>
        <begin position="100"/>
        <end position="298"/>
    </location>
</feature>
<feature type="transmembrane region" description="Helical" evidence="2">
    <location>
        <begin position="497"/>
        <end position="524"/>
    </location>
</feature>